<keyword evidence="3" id="KW-1185">Reference proteome</keyword>
<organism evidence="2 3">
    <name type="scientific">Nephila pilipes</name>
    <name type="common">Giant wood spider</name>
    <name type="synonym">Nephila maculata</name>
    <dbReference type="NCBI Taxonomy" id="299642"/>
    <lineage>
        <taxon>Eukaryota</taxon>
        <taxon>Metazoa</taxon>
        <taxon>Ecdysozoa</taxon>
        <taxon>Arthropoda</taxon>
        <taxon>Chelicerata</taxon>
        <taxon>Arachnida</taxon>
        <taxon>Araneae</taxon>
        <taxon>Araneomorphae</taxon>
        <taxon>Entelegynae</taxon>
        <taxon>Araneoidea</taxon>
        <taxon>Nephilidae</taxon>
        <taxon>Nephila</taxon>
    </lineage>
</organism>
<evidence type="ECO:0000256" key="1">
    <source>
        <dbReference type="SAM" id="MobiDB-lite"/>
    </source>
</evidence>
<comment type="caution">
    <text evidence="2">The sequence shown here is derived from an EMBL/GenBank/DDBJ whole genome shotgun (WGS) entry which is preliminary data.</text>
</comment>
<evidence type="ECO:0000313" key="3">
    <source>
        <dbReference type="Proteomes" id="UP000887013"/>
    </source>
</evidence>
<dbReference type="EMBL" id="BMAW01031010">
    <property type="protein sequence ID" value="GFU19137.1"/>
    <property type="molecule type" value="Genomic_DNA"/>
</dbReference>
<gene>
    <name evidence="2" type="ORF">NPIL_402711</name>
</gene>
<protein>
    <submittedName>
        <fullName evidence="2">Uncharacterized protein</fullName>
    </submittedName>
</protein>
<dbReference type="Proteomes" id="UP000887013">
    <property type="component" value="Unassembled WGS sequence"/>
</dbReference>
<name>A0A8X6QHG1_NEPPI</name>
<accession>A0A8X6QHG1</accession>
<dbReference type="AlphaFoldDB" id="A0A8X6QHG1"/>
<feature type="region of interest" description="Disordered" evidence="1">
    <location>
        <begin position="1"/>
        <end position="27"/>
    </location>
</feature>
<feature type="region of interest" description="Disordered" evidence="1">
    <location>
        <begin position="72"/>
        <end position="100"/>
    </location>
</feature>
<feature type="compositionally biased region" description="Basic residues" evidence="1">
    <location>
        <begin position="72"/>
        <end position="83"/>
    </location>
</feature>
<proteinExistence type="predicted"/>
<feature type="compositionally biased region" description="Polar residues" evidence="1">
    <location>
        <begin position="1"/>
        <end position="11"/>
    </location>
</feature>
<reference evidence="2" key="1">
    <citation type="submission" date="2020-08" db="EMBL/GenBank/DDBJ databases">
        <title>Multicomponent nature underlies the extraordinary mechanical properties of spider dragline silk.</title>
        <authorList>
            <person name="Kono N."/>
            <person name="Nakamura H."/>
            <person name="Mori M."/>
            <person name="Yoshida Y."/>
            <person name="Ohtoshi R."/>
            <person name="Malay A.D."/>
            <person name="Moran D.A.P."/>
            <person name="Tomita M."/>
            <person name="Numata K."/>
            <person name="Arakawa K."/>
        </authorList>
    </citation>
    <scope>NUCLEOTIDE SEQUENCE</scope>
</reference>
<sequence>MNRFLLSSPTPSYLPRTKENRKKEKKKAPLLSYISASYTHRPVLQPGRTYTAENVVYVFCCTTDRILRYGKLVRRPPRRKRRTSRDSVVQRSRPKPRTRQFPIPSIGFLLGYCSQHGIFISSCVHSA</sequence>
<evidence type="ECO:0000313" key="2">
    <source>
        <dbReference type="EMBL" id="GFU19137.1"/>
    </source>
</evidence>